<comment type="caution">
    <text evidence="2">The sequence shown here is derived from an EMBL/GenBank/DDBJ whole genome shotgun (WGS) entry which is preliminary data.</text>
</comment>
<feature type="region of interest" description="Disordered" evidence="1">
    <location>
        <begin position="131"/>
        <end position="178"/>
    </location>
</feature>
<protein>
    <submittedName>
        <fullName evidence="2">Uncharacterized protein</fullName>
    </submittedName>
</protein>
<dbReference type="EMBL" id="VSSQ01000487">
    <property type="protein sequence ID" value="MPL95910.1"/>
    <property type="molecule type" value="Genomic_DNA"/>
</dbReference>
<sequence>MGTASVKDMVKGEFRSNLPGGGQRYIIVGVAGQLDGSGQAAPSRDGSREARERVQPRCDIRKPRAVHRQRHRPLVFPERPGRCPPVRDDPGQPQPVRSHSCFSHGHISAGTVRQDDPAACAEGIHRGSNSWDARPVDGIPDVGHAHAAHGDHRSADVKGRTGGGLPRGHRRDGVSCPR</sequence>
<name>A0A644VXP0_9ZZZZ</name>
<dbReference type="AlphaFoldDB" id="A0A644VXP0"/>
<feature type="compositionally biased region" description="Basic and acidic residues" evidence="1">
    <location>
        <begin position="45"/>
        <end position="62"/>
    </location>
</feature>
<evidence type="ECO:0000313" key="2">
    <source>
        <dbReference type="EMBL" id="MPL95910.1"/>
    </source>
</evidence>
<gene>
    <name evidence="2" type="ORF">SDC9_42083</name>
</gene>
<feature type="compositionally biased region" description="Basic and acidic residues" evidence="1">
    <location>
        <begin position="148"/>
        <end position="159"/>
    </location>
</feature>
<accession>A0A644VXP0</accession>
<organism evidence="2">
    <name type="scientific">bioreactor metagenome</name>
    <dbReference type="NCBI Taxonomy" id="1076179"/>
    <lineage>
        <taxon>unclassified sequences</taxon>
        <taxon>metagenomes</taxon>
        <taxon>ecological metagenomes</taxon>
    </lineage>
</organism>
<proteinExistence type="predicted"/>
<feature type="compositionally biased region" description="Basic and acidic residues" evidence="1">
    <location>
        <begin position="79"/>
        <end position="90"/>
    </location>
</feature>
<feature type="compositionally biased region" description="Basic residues" evidence="1">
    <location>
        <begin position="63"/>
        <end position="73"/>
    </location>
</feature>
<reference evidence="2" key="1">
    <citation type="submission" date="2019-08" db="EMBL/GenBank/DDBJ databases">
        <authorList>
            <person name="Kucharzyk K."/>
            <person name="Murdoch R.W."/>
            <person name="Higgins S."/>
            <person name="Loffler F."/>
        </authorList>
    </citation>
    <scope>NUCLEOTIDE SEQUENCE</scope>
</reference>
<evidence type="ECO:0000256" key="1">
    <source>
        <dbReference type="SAM" id="MobiDB-lite"/>
    </source>
</evidence>
<feature type="region of interest" description="Disordered" evidence="1">
    <location>
        <begin position="1"/>
        <end position="22"/>
    </location>
</feature>
<feature type="region of interest" description="Disordered" evidence="1">
    <location>
        <begin position="35"/>
        <end position="103"/>
    </location>
</feature>